<keyword evidence="1" id="KW-0808">Transferase</keyword>
<dbReference type="GO" id="GO:0016020">
    <property type="term" value="C:membrane"/>
    <property type="evidence" value="ECO:0007669"/>
    <property type="project" value="TreeGrafter"/>
</dbReference>
<organism evidence="6">
    <name type="scientific">Blastobotrys adeninivorans</name>
    <name type="common">Yeast</name>
    <name type="synonym">Arxula adeninivorans</name>
    <dbReference type="NCBI Taxonomy" id="409370"/>
    <lineage>
        <taxon>Eukaryota</taxon>
        <taxon>Fungi</taxon>
        <taxon>Dikarya</taxon>
        <taxon>Ascomycota</taxon>
        <taxon>Saccharomycotina</taxon>
        <taxon>Dipodascomycetes</taxon>
        <taxon>Dipodascales</taxon>
        <taxon>Trichomonascaceae</taxon>
        <taxon>Blastobotrys</taxon>
    </lineage>
</organism>
<keyword evidence="3" id="KW-0418">Kinase</keyword>
<dbReference type="Pfam" id="PF00781">
    <property type="entry name" value="DAGK_cat"/>
    <property type="match status" value="1"/>
</dbReference>
<keyword evidence="2" id="KW-0547">Nucleotide-binding</keyword>
<evidence type="ECO:0000256" key="3">
    <source>
        <dbReference type="ARBA" id="ARBA00022777"/>
    </source>
</evidence>
<dbReference type="PANTHER" id="PTHR12358:SF31">
    <property type="entry name" value="ACYLGLYCEROL KINASE, MITOCHONDRIAL"/>
    <property type="match status" value="1"/>
</dbReference>
<gene>
    <name evidence="6" type="ORF">GNLVRS02_ARAD1B19030g</name>
</gene>
<dbReference type="InterPro" id="IPR017438">
    <property type="entry name" value="ATP-NAD_kinase_N"/>
</dbReference>
<dbReference type="Gene3D" id="2.60.200.40">
    <property type="match status" value="1"/>
</dbReference>
<dbReference type="PANTHER" id="PTHR12358">
    <property type="entry name" value="SPHINGOSINE KINASE"/>
    <property type="match status" value="1"/>
</dbReference>
<dbReference type="Pfam" id="PF19279">
    <property type="entry name" value="YegS_C"/>
    <property type="match status" value="1"/>
</dbReference>
<dbReference type="PROSITE" id="PS50146">
    <property type="entry name" value="DAGK"/>
    <property type="match status" value="1"/>
</dbReference>
<dbReference type="PhylomeDB" id="A0A060TCW8"/>
<dbReference type="InterPro" id="IPR045540">
    <property type="entry name" value="YegS/DAGK_C"/>
</dbReference>
<dbReference type="Gene3D" id="3.40.50.10330">
    <property type="entry name" value="Probable inorganic polyphosphate/atp-NAD kinase, domain 1"/>
    <property type="match status" value="1"/>
</dbReference>
<dbReference type="AlphaFoldDB" id="A0A060TCW8"/>
<dbReference type="GO" id="GO:0005524">
    <property type="term" value="F:ATP binding"/>
    <property type="evidence" value="ECO:0007669"/>
    <property type="project" value="UniProtKB-KW"/>
</dbReference>
<accession>A0A060TCW8</accession>
<dbReference type="SMART" id="SM00046">
    <property type="entry name" value="DAGKc"/>
    <property type="match status" value="1"/>
</dbReference>
<evidence type="ECO:0000256" key="4">
    <source>
        <dbReference type="ARBA" id="ARBA00022840"/>
    </source>
</evidence>
<evidence type="ECO:0000256" key="2">
    <source>
        <dbReference type="ARBA" id="ARBA00022741"/>
    </source>
</evidence>
<reference evidence="6" key="1">
    <citation type="submission" date="2014-02" db="EMBL/GenBank/DDBJ databases">
        <authorList>
            <person name="Genoscope - CEA"/>
        </authorList>
    </citation>
    <scope>NUCLEOTIDE SEQUENCE</scope>
    <source>
        <strain evidence="6">LS3</strain>
    </source>
</reference>
<dbReference type="InterPro" id="IPR050187">
    <property type="entry name" value="Lipid_Phosphate_FormReg"/>
</dbReference>
<evidence type="ECO:0000256" key="1">
    <source>
        <dbReference type="ARBA" id="ARBA00022679"/>
    </source>
</evidence>
<proteinExistence type="predicted"/>
<feature type="domain" description="DAGKc" evidence="5">
    <location>
        <begin position="91"/>
        <end position="232"/>
    </location>
</feature>
<evidence type="ECO:0000259" key="5">
    <source>
        <dbReference type="PROSITE" id="PS50146"/>
    </source>
</evidence>
<dbReference type="InterPro" id="IPR016064">
    <property type="entry name" value="NAD/diacylglycerol_kinase_sf"/>
</dbReference>
<keyword evidence="4" id="KW-0067">ATP-binding</keyword>
<dbReference type="EMBL" id="HG937692">
    <property type="protein sequence ID" value="CDP36702.1"/>
    <property type="molecule type" value="Genomic_DNA"/>
</dbReference>
<reference evidence="6" key="2">
    <citation type="submission" date="2014-06" db="EMBL/GenBank/DDBJ databases">
        <title>The complete genome of Blastobotrys (Arxula) adeninivorans LS3 - a yeast of biotechnological interest.</title>
        <authorList>
            <person name="Kunze G."/>
            <person name="Gaillardin C."/>
            <person name="Czernicka M."/>
            <person name="Durrens P."/>
            <person name="Martin T."/>
            <person name="Boer E."/>
            <person name="Gabaldon T."/>
            <person name="Cruz J."/>
            <person name="Talla E."/>
            <person name="Marck C."/>
            <person name="Goffeau A."/>
            <person name="Barbe V."/>
            <person name="Baret P."/>
            <person name="Baronian K."/>
            <person name="Beier S."/>
            <person name="Bleykasten C."/>
            <person name="Bode R."/>
            <person name="Casaregola S."/>
            <person name="Despons L."/>
            <person name="Fairhead C."/>
            <person name="Giersberg M."/>
            <person name="Gierski P."/>
            <person name="Hahnel U."/>
            <person name="Hartmann A."/>
            <person name="Jankowska D."/>
            <person name="Jubin C."/>
            <person name="Jung P."/>
            <person name="Lafontaine I."/>
            <person name="Leh-Louis V."/>
            <person name="Lemaire M."/>
            <person name="Marcet-Houben M."/>
            <person name="Mascher M."/>
            <person name="Morel G."/>
            <person name="Richard G.-F."/>
            <person name="Riechen J."/>
            <person name="Sacerdot C."/>
            <person name="Sarkar A."/>
            <person name="Savel G."/>
            <person name="Schacherer J."/>
            <person name="Sherman D."/>
            <person name="Straub M.-L."/>
            <person name="Stein N."/>
            <person name="Thierry A."/>
            <person name="Trautwein-Schult A."/>
            <person name="Westhof E."/>
            <person name="Worch S."/>
            <person name="Dujon B."/>
            <person name="Souciet J.-L."/>
            <person name="Wincker P."/>
            <person name="Scholz U."/>
            <person name="Neuveglise N."/>
        </authorList>
    </citation>
    <scope>NUCLEOTIDE SEQUENCE</scope>
    <source>
        <strain evidence="6">LS3</strain>
    </source>
</reference>
<dbReference type="GO" id="GO:0001727">
    <property type="term" value="F:lipid kinase activity"/>
    <property type="evidence" value="ECO:0007669"/>
    <property type="project" value="TreeGrafter"/>
</dbReference>
<dbReference type="InterPro" id="IPR001206">
    <property type="entry name" value="Diacylglycerol_kinase_cat_dom"/>
</dbReference>
<dbReference type="GO" id="GO:0046512">
    <property type="term" value="P:sphingosine biosynthetic process"/>
    <property type="evidence" value="ECO:0007669"/>
    <property type="project" value="TreeGrafter"/>
</dbReference>
<name>A0A060TCW8_BLAAD</name>
<dbReference type="SUPFAM" id="SSF111331">
    <property type="entry name" value="NAD kinase/diacylglycerol kinase-like"/>
    <property type="match status" value="1"/>
</dbReference>
<protein>
    <submittedName>
        <fullName evidence="6">ARAD1B19030p</fullName>
    </submittedName>
</protein>
<evidence type="ECO:0000313" key="6">
    <source>
        <dbReference type="EMBL" id="CDP36702.1"/>
    </source>
</evidence>
<sequence length="469" mass="51251">MVARARVQAMGILIDAPKQRSSCLPGPGQDFIPFNQVLWISPEGESTKTLTYASSKGSGSDKYTVKTIKISLASGENDDSKLLDLAYGPSKRQKRLLVLINPFGGQGKAQSIFQTHGEPIFRAARCEVDIKLTEYRHHAEEIGASLDLDAYDAIVCCSGDGIPHEVLNGLANHKSGQGAKALRKVAVCQFPCGSGNALAVSFNGSASPSLAALNIVKGVKTKMDLMNINQASLDSNKRYVSFLSQTYGLVADCDLGTENLRWMGGQRFAVGAVMRVLSLTKYPCEVYVEYAHEKREQVTAHFAKHLDQDRDGLGEGSQHDDSVNELPKVRSVRDPVPDNWVKIERPDLCMFYVGKLPWMSSDALMFPATLPADGVLDLVLWDTSNGRIKSLNLLTAVESGKHYHIDELQYSKITAFRLIPKLESGYLAIDGEAFPFEPLQVEVLPGAGCFLSATGGFSKTLLHDHCRRS</sequence>
<dbReference type="GO" id="GO:0005737">
    <property type="term" value="C:cytoplasm"/>
    <property type="evidence" value="ECO:0007669"/>
    <property type="project" value="TreeGrafter"/>
</dbReference>